<comment type="caution">
    <text evidence="3">The sequence shown here is derived from an EMBL/GenBank/DDBJ whole genome shotgun (WGS) entry which is preliminary data.</text>
</comment>
<name>A0ABS9TRI7_9PSEU</name>
<gene>
    <name evidence="3" type="ORF">MMF94_36170</name>
</gene>
<dbReference type="PANTHER" id="PTHR43214">
    <property type="entry name" value="TWO-COMPONENT RESPONSE REGULATOR"/>
    <property type="match status" value="1"/>
</dbReference>
<proteinExistence type="predicted"/>
<evidence type="ECO:0000256" key="1">
    <source>
        <dbReference type="ARBA" id="ARBA00023125"/>
    </source>
</evidence>
<dbReference type="PROSITE" id="PS50043">
    <property type="entry name" value="HTH_LUXR_2"/>
    <property type="match status" value="1"/>
</dbReference>
<dbReference type="InterPro" id="IPR016032">
    <property type="entry name" value="Sig_transdc_resp-reg_C-effctor"/>
</dbReference>
<dbReference type="PRINTS" id="PR00038">
    <property type="entry name" value="HTHLUXR"/>
</dbReference>
<dbReference type="SUPFAM" id="SSF46894">
    <property type="entry name" value="C-terminal effector domain of the bipartite response regulators"/>
    <property type="match status" value="1"/>
</dbReference>
<evidence type="ECO:0000313" key="3">
    <source>
        <dbReference type="EMBL" id="MCH6171168.1"/>
    </source>
</evidence>
<protein>
    <submittedName>
        <fullName evidence="3">AAA family ATPase</fullName>
    </submittedName>
</protein>
<dbReference type="EMBL" id="JAKXMK010000040">
    <property type="protein sequence ID" value="MCH6171168.1"/>
    <property type="molecule type" value="Genomic_DNA"/>
</dbReference>
<feature type="domain" description="HTH luxR-type" evidence="2">
    <location>
        <begin position="865"/>
        <end position="928"/>
    </location>
</feature>
<dbReference type="Pfam" id="PF13191">
    <property type="entry name" value="AAA_16"/>
    <property type="match status" value="1"/>
</dbReference>
<dbReference type="Pfam" id="PF00196">
    <property type="entry name" value="GerE"/>
    <property type="match status" value="1"/>
</dbReference>
<keyword evidence="4" id="KW-1185">Reference proteome</keyword>
<dbReference type="Gene3D" id="1.10.10.10">
    <property type="entry name" value="Winged helix-like DNA-binding domain superfamily/Winged helix DNA-binding domain"/>
    <property type="match status" value="1"/>
</dbReference>
<sequence>MLVGEGRTRAGTAHGPVPDLVGRSAERDLLARTVDDAATGSARLLLLGEAGIGKTSLLLVGVALARQQGFLIIPEPGRSTAGCGLLGRLVAPLAHVATRLPWSLRRPLQELMADAGTGDSVSEPMALRRALLALVRVAARERPVAVVIDDAQDADHQALAVLTHLSRRLSNERVLLLFAARGVLPPDHLDADLPVWHVGPLAAAEAAVLLGLQSSVPTGWNRRELLRHAGGNPLAVIELANSAVSADRFPRGEYGLGVPERIRHAYAGQIDHLPAATRRVLLCAAAADEHDGLQAVLSSADADLADCGPAEVAGLITVVGNRVGFRDPAVRLACYFGASEHDRRLAHRALAGCLAHDVERHAWHSANAAAEPSEEVASLLESAADIAHRHGRHVEAAGALQRAADYTYRASEAARRYARAAHLATLSGHYAWCRQLCERVTYLTDDPDVLGAAMASAGQHLPLHEPAPTAVLQVRRLFDSGLRDQGVATALTAAVGVAALVSGEPSLRHVAADVACRAESLTARSEPGDELCPETARAAVVTSGRAICDPTEWPPEQDFDLHEPPSGRGEVMRLLALGTTSWISDAPTAAAGHLRRARHLLREDRAQGAHPFSFVMLLDALTECGLWQEAATVRAEAADIAAAGDLPLLGRAIAAQAIVLQTLRGDDAAAREALHILDPWSSRPQSDSRLVRCLAHRAAGRVFAAAGDHALACTHYLAMFGPDGEPVHFTWSYRAVVELARSAAKANQQEAAARAVVGVRRGAGGSARRKLLADHATALLTGTGDPGTESILRTAAEHAAIERPYDHALAMADYAHWLRGRRRFVDARPLLAAAHDGFVRLGADRDAAATRARLRSAGVSVAAGARDGFALLTAQQQFIARLAAQGLSNRAIADRLLLSPRTIGSHLYQIFPKLGVVNRRQLPDVIPE</sequence>
<evidence type="ECO:0000313" key="4">
    <source>
        <dbReference type="Proteomes" id="UP001299970"/>
    </source>
</evidence>
<dbReference type="InterPro" id="IPR036388">
    <property type="entry name" value="WH-like_DNA-bd_sf"/>
</dbReference>
<dbReference type="CDD" id="cd06170">
    <property type="entry name" value="LuxR_C_like"/>
    <property type="match status" value="1"/>
</dbReference>
<dbReference type="SUPFAM" id="SSF52540">
    <property type="entry name" value="P-loop containing nucleoside triphosphate hydrolases"/>
    <property type="match status" value="1"/>
</dbReference>
<dbReference type="InterPro" id="IPR027417">
    <property type="entry name" value="P-loop_NTPase"/>
</dbReference>
<dbReference type="Proteomes" id="UP001299970">
    <property type="component" value="Unassembled WGS sequence"/>
</dbReference>
<evidence type="ECO:0000259" key="2">
    <source>
        <dbReference type="PROSITE" id="PS50043"/>
    </source>
</evidence>
<accession>A0ABS9TRI7</accession>
<dbReference type="RefSeq" id="WP_241041974.1">
    <property type="nucleotide sequence ID" value="NZ_BAAAJF010000041.1"/>
</dbReference>
<dbReference type="InterPro" id="IPR000792">
    <property type="entry name" value="Tscrpt_reg_LuxR_C"/>
</dbReference>
<reference evidence="3 4" key="1">
    <citation type="submission" date="2022-03" db="EMBL/GenBank/DDBJ databases">
        <title>Pseudonocardia alaer sp. nov., a novel actinomycete isolated from reed forest soil.</title>
        <authorList>
            <person name="Wang L."/>
        </authorList>
    </citation>
    <scope>NUCLEOTIDE SEQUENCE [LARGE SCALE GENOMIC DNA]</scope>
    <source>
        <strain evidence="3 4">Y-16303</strain>
    </source>
</reference>
<dbReference type="InterPro" id="IPR041664">
    <property type="entry name" value="AAA_16"/>
</dbReference>
<keyword evidence="1" id="KW-0238">DNA-binding</keyword>
<organism evidence="3 4">
    <name type="scientific">Pseudonocardia alaniniphila</name>
    <dbReference type="NCBI Taxonomy" id="75291"/>
    <lineage>
        <taxon>Bacteria</taxon>
        <taxon>Bacillati</taxon>
        <taxon>Actinomycetota</taxon>
        <taxon>Actinomycetes</taxon>
        <taxon>Pseudonocardiales</taxon>
        <taxon>Pseudonocardiaceae</taxon>
        <taxon>Pseudonocardia</taxon>
    </lineage>
</organism>
<dbReference type="PANTHER" id="PTHR43214:SF42">
    <property type="entry name" value="TRANSCRIPTIONAL REGULATORY PROTEIN DESR"/>
    <property type="match status" value="1"/>
</dbReference>
<dbReference type="SMART" id="SM00421">
    <property type="entry name" value="HTH_LUXR"/>
    <property type="match status" value="1"/>
</dbReference>
<dbReference type="InterPro" id="IPR039420">
    <property type="entry name" value="WalR-like"/>
</dbReference>